<evidence type="ECO:0000313" key="10">
    <source>
        <dbReference type="EMBL" id="AKC95583.1"/>
    </source>
</evidence>
<dbReference type="Gene3D" id="1.10.8.100">
    <property type="entry name" value="Ribosomal RNA adenine dimethylase-like, domain 2"/>
    <property type="match status" value="1"/>
</dbReference>
<evidence type="ECO:0000313" key="11">
    <source>
        <dbReference type="Proteomes" id="UP000033103"/>
    </source>
</evidence>
<dbReference type="STRING" id="187101.VC03_03485"/>
<reference evidence="10 11" key="1">
    <citation type="journal article" date="2012" name="BMC Genomics">
        <title>Genomic sequence analysis and characterization of Sneathia amnii sp. nov.</title>
        <authorList>
            <consortium name="Vaginal Microbiome Consortium (additional members)"/>
            <person name="Harwich M.D.Jr."/>
            <person name="Serrano M.G."/>
            <person name="Fettweis J.M."/>
            <person name="Alves J.M."/>
            <person name="Reimers M.A."/>
            <person name="Buck G.A."/>
            <person name="Jefferson K.K."/>
        </authorList>
    </citation>
    <scope>NUCLEOTIDE SEQUENCE [LARGE SCALE GENOMIC DNA]</scope>
    <source>
        <strain evidence="10 11">SN35</strain>
    </source>
</reference>
<evidence type="ECO:0000256" key="6">
    <source>
        <dbReference type="ARBA" id="ARBA00022884"/>
    </source>
</evidence>
<evidence type="ECO:0000256" key="3">
    <source>
        <dbReference type="ARBA" id="ARBA00022603"/>
    </source>
</evidence>
<dbReference type="Proteomes" id="UP000033103">
    <property type="component" value="Chromosome"/>
</dbReference>
<dbReference type="InterPro" id="IPR020598">
    <property type="entry name" value="rRNA_Ade_methylase_Trfase_N"/>
</dbReference>
<dbReference type="Gene3D" id="3.40.50.150">
    <property type="entry name" value="Vaccinia Virus protein VP39"/>
    <property type="match status" value="1"/>
</dbReference>
<evidence type="ECO:0000256" key="1">
    <source>
        <dbReference type="ARBA" id="ARBA00022490"/>
    </source>
</evidence>
<dbReference type="InterPro" id="IPR020596">
    <property type="entry name" value="rRNA_Ade_Mease_Trfase_CS"/>
</dbReference>
<dbReference type="RefSeq" id="WP_046328689.1">
    <property type="nucleotide sequence ID" value="NZ_CP011280.1"/>
</dbReference>
<dbReference type="InterPro" id="IPR001737">
    <property type="entry name" value="KsgA/Erm"/>
</dbReference>
<keyword evidence="2 7" id="KW-0698">rRNA processing</keyword>
<protein>
    <recommendedName>
        <fullName evidence="7">Ribosomal RNA small subunit methyltransferase A</fullName>
        <ecNumber evidence="7">2.1.1.182</ecNumber>
    </recommendedName>
    <alternativeName>
        <fullName evidence="7">16S rRNA (adenine(1518)-N(6)/adenine(1519)-N(6))-dimethyltransferase</fullName>
    </alternativeName>
    <alternativeName>
        <fullName evidence="7">16S rRNA dimethyladenosine transferase</fullName>
    </alternativeName>
    <alternativeName>
        <fullName evidence="7">16S rRNA dimethylase</fullName>
    </alternativeName>
    <alternativeName>
        <fullName evidence="7">S-adenosylmethionine-6-N', N'-adenosyl(rRNA) dimethyltransferase</fullName>
    </alternativeName>
</protein>
<proteinExistence type="inferred from homology"/>
<dbReference type="EC" id="2.1.1.182" evidence="7"/>
<feature type="binding site" evidence="7 8">
    <location>
        <position position="16"/>
    </location>
    <ligand>
        <name>S-adenosyl-L-methionine</name>
        <dbReference type="ChEBI" id="CHEBI:59789"/>
    </ligand>
</feature>
<dbReference type="EMBL" id="CP011280">
    <property type="protein sequence ID" value="AKC95583.1"/>
    <property type="molecule type" value="Genomic_DNA"/>
</dbReference>
<feature type="binding site" evidence="7 8">
    <location>
        <position position="18"/>
    </location>
    <ligand>
        <name>S-adenosyl-L-methionine</name>
        <dbReference type="ChEBI" id="CHEBI:59789"/>
    </ligand>
</feature>
<evidence type="ECO:0000256" key="8">
    <source>
        <dbReference type="PROSITE-ProRule" id="PRU01026"/>
    </source>
</evidence>
<dbReference type="AlphaFoldDB" id="A0A0E3UUS9"/>
<dbReference type="InterPro" id="IPR029063">
    <property type="entry name" value="SAM-dependent_MTases_sf"/>
</dbReference>
<dbReference type="HOGENOM" id="CLU_041220_0_1_0"/>
<dbReference type="NCBIfam" id="TIGR00755">
    <property type="entry name" value="ksgA"/>
    <property type="match status" value="1"/>
</dbReference>
<evidence type="ECO:0000256" key="5">
    <source>
        <dbReference type="ARBA" id="ARBA00022691"/>
    </source>
</evidence>
<comment type="catalytic activity">
    <reaction evidence="7">
        <text>adenosine(1518)/adenosine(1519) in 16S rRNA + 4 S-adenosyl-L-methionine = N(6)-dimethyladenosine(1518)/N(6)-dimethyladenosine(1519) in 16S rRNA + 4 S-adenosyl-L-homocysteine + 4 H(+)</text>
        <dbReference type="Rhea" id="RHEA:19609"/>
        <dbReference type="Rhea" id="RHEA-COMP:10232"/>
        <dbReference type="Rhea" id="RHEA-COMP:10233"/>
        <dbReference type="ChEBI" id="CHEBI:15378"/>
        <dbReference type="ChEBI" id="CHEBI:57856"/>
        <dbReference type="ChEBI" id="CHEBI:59789"/>
        <dbReference type="ChEBI" id="CHEBI:74411"/>
        <dbReference type="ChEBI" id="CHEBI:74493"/>
        <dbReference type="EC" id="2.1.1.182"/>
    </reaction>
</comment>
<evidence type="ECO:0000256" key="4">
    <source>
        <dbReference type="ARBA" id="ARBA00022679"/>
    </source>
</evidence>
<evidence type="ECO:0000256" key="2">
    <source>
        <dbReference type="ARBA" id="ARBA00022552"/>
    </source>
</evidence>
<dbReference type="PROSITE" id="PS01131">
    <property type="entry name" value="RRNA_A_DIMETH"/>
    <property type="match status" value="1"/>
</dbReference>
<evidence type="ECO:0000259" key="9">
    <source>
        <dbReference type="SMART" id="SM00650"/>
    </source>
</evidence>
<keyword evidence="4 7" id="KW-0808">Transferase</keyword>
<keyword evidence="11" id="KW-1185">Reference proteome</keyword>
<dbReference type="GO" id="GO:0003723">
    <property type="term" value="F:RNA binding"/>
    <property type="evidence" value="ECO:0007669"/>
    <property type="project" value="UniProtKB-UniRule"/>
</dbReference>
<accession>A0A0E3UUS9</accession>
<evidence type="ECO:0000256" key="7">
    <source>
        <dbReference type="HAMAP-Rule" id="MF_00607"/>
    </source>
</evidence>
<sequence length="257" mass="30002">MKTKNNHKFKKKYGQNFLDDKELLEKIESVISLDKDTSSVLEIGPGRGFLTGMLIDNSKSVTSYEIDDDLIPYLTNKFSSYTNFNLCHEDFMKAKISGDHLKVIANIPYYITSPILQKLIENRDKIDEIYLMVQKEVAQRICSNDDVSILTHSVNFFCESEYLFTVNKEYFTPKPKVDSAFIKLSVRKSDKYEDKIDSKKYFNFLKLAFSNKRKTLVNNLKGYFDKDLLETKINKNIRAEQLSIDDFITLIKELHYD</sequence>
<feature type="binding site" evidence="7 8">
    <location>
        <position position="44"/>
    </location>
    <ligand>
        <name>S-adenosyl-L-methionine</name>
        <dbReference type="ChEBI" id="CHEBI:59789"/>
    </ligand>
</feature>
<comment type="function">
    <text evidence="7">Specifically dimethylates two adjacent adenosines (A1518 and A1519) in the loop of a conserved hairpin near the 3'-end of 16S rRNA in the 30S particle. May play a critical role in biogenesis of 30S subunits.</text>
</comment>
<dbReference type="InterPro" id="IPR023165">
    <property type="entry name" value="rRNA_Ade_diMease-like_C"/>
</dbReference>
<feature type="binding site" evidence="7 8">
    <location>
        <position position="90"/>
    </location>
    <ligand>
        <name>S-adenosyl-L-methionine</name>
        <dbReference type="ChEBI" id="CHEBI:59789"/>
    </ligand>
</feature>
<dbReference type="KEGG" id="sns:VC03_03485"/>
<dbReference type="GO" id="GO:0052908">
    <property type="term" value="F:16S rRNA (adenine(1518)-N(6)/adenine(1519)-N(6))-dimethyltransferase activity"/>
    <property type="evidence" value="ECO:0007669"/>
    <property type="project" value="UniProtKB-EC"/>
</dbReference>
<keyword evidence="6 7" id="KW-0694">RNA-binding</keyword>
<comment type="similarity">
    <text evidence="7">Belongs to the class I-like SAM-binding methyltransferase superfamily. rRNA adenine N(6)-methyltransferase family. RsmA subfamily.</text>
</comment>
<feature type="binding site" evidence="7 8">
    <location>
        <position position="65"/>
    </location>
    <ligand>
        <name>S-adenosyl-L-methionine</name>
        <dbReference type="ChEBI" id="CHEBI:59789"/>
    </ligand>
</feature>
<dbReference type="PANTHER" id="PTHR11727">
    <property type="entry name" value="DIMETHYLADENOSINE TRANSFERASE"/>
    <property type="match status" value="1"/>
</dbReference>
<dbReference type="OrthoDB" id="9814755at2"/>
<dbReference type="SUPFAM" id="SSF53335">
    <property type="entry name" value="S-adenosyl-L-methionine-dependent methyltransferases"/>
    <property type="match status" value="1"/>
</dbReference>
<organism evidence="10 11">
    <name type="scientific">Sneathia vaginalis</name>
    <dbReference type="NCBI Taxonomy" id="187101"/>
    <lineage>
        <taxon>Bacteria</taxon>
        <taxon>Fusobacteriati</taxon>
        <taxon>Fusobacteriota</taxon>
        <taxon>Fusobacteriia</taxon>
        <taxon>Fusobacteriales</taxon>
        <taxon>Leptotrichiaceae</taxon>
        <taxon>Sneathia</taxon>
    </lineage>
</organism>
<dbReference type="Pfam" id="PF00398">
    <property type="entry name" value="RrnaAD"/>
    <property type="match status" value="1"/>
</dbReference>
<dbReference type="PANTHER" id="PTHR11727:SF7">
    <property type="entry name" value="DIMETHYLADENOSINE TRANSFERASE-RELATED"/>
    <property type="match status" value="1"/>
</dbReference>
<dbReference type="HAMAP" id="MF_00607">
    <property type="entry name" value="16SrRNA_methyltr_A"/>
    <property type="match status" value="1"/>
</dbReference>
<dbReference type="PATRIC" id="fig|1069640.6.peg.687"/>
<keyword evidence="1 7" id="KW-0963">Cytoplasm</keyword>
<feature type="binding site" evidence="7 8">
    <location>
        <position position="106"/>
    </location>
    <ligand>
        <name>S-adenosyl-L-methionine</name>
        <dbReference type="ChEBI" id="CHEBI:59789"/>
    </ligand>
</feature>
<dbReference type="GO" id="GO:0005829">
    <property type="term" value="C:cytosol"/>
    <property type="evidence" value="ECO:0007669"/>
    <property type="project" value="TreeGrafter"/>
</dbReference>
<feature type="domain" description="Ribosomal RNA adenine methylase transferase N-terminal" evidence="9">
    <location>
        <begin position="23"/>
        <end position="188"/>
    </location>
</feature>
<comment type="subcellular location">
    <subcellularLocation>
        <location evidence="7">Cytoplasm</location>
    </subcellularLocation>
</comment>
<keyword evidence="3 7" id="KW-0489">Methyltransferase</keyword>
<dbReference type="PROSITE" id="PS51689">
    <property type="entry name" value="SAM_RNA_A_N6_MT"/>
    <property type="match status" value="1"/>
</dbReference>
<keyword evidence="5 7" id="KW-0949">S-adenosyl-L-methionine</keyword>
<name>A0A0E3UUS9_9FUSO</name>
<dbReference type="InterPro" id="IPR011530">
    <property type="entry name" value="rRNA_adenine_dimethylase"/>
</dbReference>
<gene>
    <name evidence="7" type="primary">rsmA</name>
    <name evidence="7" type="synonym">ksgA</name>
    <name evidence="10" type="ORF">VC03_03485</name>
</gene>
<dbReference type="SMART" id="SM00650">
    <property type="entry name" value="rADc"/>
    <property type="match status" value="1"/>
</dbReference>